<gene>
    <name evidence="1" type="ORF">MENTE1834_LOCUS30919</name>
</gene>
<sequence>MGKIIEDTHKNSEAKREDTILAKDVNKNKGKNVELTITCHGIKVKCEINEEKLFSGNLCEIGVMLFSKEEKKVYFHINDVDGYELDYSEGIGSSTSGGKH</sequence>
<comment type="caution">
    <text evidence="1">The sequence shown here is derived from an EMBL/GenBank/DDBJ whole genome shotgun (WGS) entry which is preliminary data.</text>
</comment>
<name>A0ACB0ZZI3_MELEN</name>
<reference evidence="1" key="1">
    <citation type="submission" date="2023-11" db="EMBL/GenBank/DDBJ databases">
        <authorList>
            <person name="Poullet M."/>
        </authorList>
    </citation>
    <scope>NUCLEOTIDE SEQUENCE</scope>
    <source>
        <strain evidence="1">E1834</strain>
    </source>
</reference>
<accession>A0ACB0ZZI3</accession>
<evidence type="ECO:0000313" key="2">
    <source>
        <dbReference type="Proteomes" id="UP001497535"/>
    </source>
</evidence>
<protein>
    <submittedName>
        <fullName evidence="1">Uncharacterized protein</fullName>
    </submittedName>
</protein>
<dbReference type="Proteomes" id="UP001497535">
    <property type="component" value="Unassembled WGS sequence"/>
</dbReference>
<keyword evidence="2" id="KW-1185">Reference proteome</keyword>
<organism evidence="1 2">
    <name type="scientific">Meloidogyne enterolobii</name>
    <name type="common">Root-knot nematode worm</name>
    <name type="synonym">Meloidogyne mayaguensis</name>
    <dbReference type="NCBI Taxonomy" id="390850"/>
    <lineage>
        <taxon>Eukaryota</taxon>
        <taxon>Metazoa</taxon>
        <taxon>Ecdysozoa</taxon>
        <taxon>Nematoda</taxon>
        <taxon>Chromadorea</taxon>
        <taxon>Rhabditida</taxon>
        <taxon>Tylenchina</taxon>
        <taxon>Tylenchomorpha</taxon>
        <taxon>Tylenchoidea</taxon>
        <taxon>Meloidogynidae</taxon>
        <taxon>Meloidogyninae</taxon>
        <taxon>Meloidogyne</taxon>
    </lineage>
</organism>
<dbReference type="EMBL" id="CAVMJV010000051">
    <property type="protein sequence ID" value="CAK5083573.1"/>
    <property type="molecule type" value="Genomic_DNA"/>
</dbReference>
<proteinExistence type="predicted"/>
<evidence type="ECO:0000313" key="1">
    <source>
        <dbReference type="EMBL" id="CAK5083573.1"/>
    </source>
</evidence>